<dbReference type="Gene3D" id="3.90.79.10">
    <property type="entry name" value="Nucleoside Triphosphate Pyrophosphohydrolase"/>
    <property type="match status" value="1"/>
</dbReference>
<evidence type="ECO:0000313" key="4">
    <source>
        <dbReference type="EMBL" id="PPK82085.1"/>
    </source>
</evidence>
<gene>
    <name evidence="4" type="ORF">BXY41_103300</name>
</gene>
<protein>
    <submittedName>
        <fullName evidence="4">ADP-ribose pyrophosphatase YjhB (NUDIX family)</fullName>
    </submittedName>
</protein>
<sequence length="168" mass="19583">MELWDIFDENRAATGRTHVRGVPLEKGEYHLIADIWTVNHSNLILLTRRHPDKPYGLMWECTGGSVLAGETTVEGAIRELWEEAGIHAEKEDLTLIHSIRQRERFVDTYINRQNITKDDLKLQAEEVVDAKFVTFEELLDLWKQGIVVPKSRFLLYKDRIREFINPPS</sequence>
<comment type="caution">
    <text evidence="4">The sequence shown here is derived from an EMBL/GenBank/DDBJ whole genome shotgun (WGS) entry which is preliminary data.</text>
</comment>
<evidence type="ECO:0000313" key="5">
    <source>
        <dbReference type="Proteomes" id="UP000237749"/>
    </source>
</evidence>
<keyword evidence="2" id="KW-0378">Hydrolase</keyword>
<dbReference type="EMBL" id="PTJA01000003">
    <property type="protein sequence ID" value="PPK82085.1"/>
    <property type="molecule type" value="Genomic_DNA"/>
</dbReference>
<dbReference type="PROSITE" id="PS00893">
    <property type="entry name" value="NUDIX_BOX"/>
    <property type="match status" value="1"/>
</dbReference>
<dbReference type="PANTHER" id="PTHR43046:SF14">
    <property type="entry name" value="MUTT_NUDIX FAMILY PROTEIN"/>
    <property type="match status" value="1"/>
</dbReference>
<comment type="cofactor">
    <cofactor evidence="1">
        <name>Mg(2+)</name>
        <dbReference type="ChEBI" id="CHEBI:18420"/>
    </cofactor>
</comment>
<feature type="domain" description="Nudix hydrolase" evidence="3">
    <location>
        <begin position="28"/>
        <end position="155"/>
    </location>
</feature>
<evidence type="ECO:0000259" key="3">
    <source>
        <dbReference type="PROSITE" id="PS51462"/>
    </source>
</evidence>
<dbReference type="GO" id="GO:0016787">
    <property type="term" value="F:hydrolase activity"/>
    <property type="evidence" value="ECO:0007669"/>
    <property type="project" value="UniProtKB-KW"/>
</dbReference>
<dbReference type="SUPFAM" id="SSF55811">
    <property type="entry name" value="Nudix"/>
    <property type="match status" value="1"/>
</dbReference>
<dbReference type="Pfam" id="PF00293">
    <property type="entry name" value="NUDIX"/>
    <property type="match status" value="1"/>
</dbReference>
<dbReference type="RefSeq" id="WP_104436136.1">
    <property type="nucleotide sequence ID" value="NZ_PTJA01000003.1"/>
</dbReference>
<name>A0A2S6HW37_9FIRM</name>
<dbReference type="OrthoDB" id="9786032at2"/>
<reference evidence="4 5" key="1">
    <citation type="submission" date="2018-02" db="EMBL/GenBank/DDBJ databases">
        <title>Genomic Encyclopedia of Archaeal and Bacterial Type Strains, Phase II (KMG-II): from individual species to whole genera.</title>
        <authorList>
            <person name="Goeker M."/>
        </authorList>
    </citation>
    <scope>NUCLEOTIDE SEQUENCE [LARGE SCALE GENOMIC DNA]</scope>
    <source>
        <strain evidence="4 5">DSM 3808</strain>
    </source>
</reference>
<accession>A0A2S6HW37</accession>
<keyword evidence="5" id="KW-1185">Reference proteome</keyword>
<dbReference type="AlphaFoldDB" id="A0A2S6HW37"/>
<dbReference type="PANTHER" id="PTHR43046">
    <property type="entry name" value="GDP-MANNOSE MANNOSYL HYDROLASE"/>
    <property type="match status" value="1"/>
</dbReference>
<dbReference type="InterPro" id="IPR020084">
    <property type="entry name" value="NUDIX_hydrolase_CS"/>
</dbReference>
<dbReference type="CDD" id="cd04693">
    <property type="entry name" value="NUDIX_Hydrolase"/>
    <property type="match status" value="1"/>
</dbReference>
<dbReference type="PROSITE" id="PS51462">
    <property type="entry name" value="NUDIX"/>
    <property type="match status" value="1"/>
</dbReference>
<evidence type="ECO:0000256" key="2">
    <source>
        <dbReference type="ARBA" id="ARBA00022801"/>
    </source>
</evidence>
<dbReference type="Proteomes" id="UP000237749">
    <property type="component" value="Unassembled WGS sequence"/>
</dbReference>
<proteinExistence type="predicted"/>
<organism evidence="4 5">
    <name type="scientific">Lacrimispora xylanisolvens</name>
    <dbReference type="NCBI Taxonomy" id="384636"/>
    <lineage>
        <taxon>Bacteria</taxon>
        <taxon>Bacillati</taxon>
        <taxon>Bacillota</taxon>
        <taxon>Clostridia</taxon>
        <taxon>Lachnospirales</taxon>
        <taxon>Lachnospiraceae</taxon>
        <taxon>Lacrimispora</taxon>
    </lineage>
</organism>
<dbReference type="InterPro" id="IPR000086">
    <property type="entry name" value="NUDIX_hydrolase_dom"/>
</dbReference>
<dbReference type="InterPro" id="IPR015797">
    <property type="entry name" value="NUDIX_hydrolase-like_dom_sf"/>
</dbReference>
<evidence type="ECO:0000256" key="1">
    <source>
        <dbReference type="ARBA" id="ARBA00001946"/>
    </source>
</evidence>